<name>A0ACB9M7W3_9MYRT</name>
<dbReference type="EMBL" id="CM042889">
    <property type="protein sequence ID" value="KAI4319562.1"/>
    <property type="molecule type" value="Genomic_DNA"/>
</dbReference>
<organism evidence="1 2">
    <name type="scientific">Melastoma candidum</name>
    <dbReference type="NCBI Taxonomy" id="119954"/>
    <lineage>
        <taxon>Eukaryota</taxon>
        <taxon>Viridiplantae</taxon>
        <taxon>Streptophyta</taxon>
        <taxon>Embryophyta</taxon>
        <taxon>Tracheophyta</taxon>
        <taxon>Spermatophyta</taxon>
        <taxon>Magnoliopsida</taxon>
        <taxon>eudicotyledons</taxon>
        <taxon>Gunneridae</taxon>
        <taxon>Pentapetalae</taxon>
        <taxon>rosids</taxon>
        <taxon>malvids</taxon>
        <taxon>Myrtales</taxon>
        <taxon>Melastomataceae</taxon>
        <taxon>Melastomatoideae</taxon>
        <taxon>Melastomateae</taxon>
        <taxon>Melastoma</taxon>
    </lineage>
</organism>
<sequence length="88" mass="10190">MLRGYFPDADPREKTLKTRKDGWAELDLGIGWTEKEPNERWEKVAAWMRDMSDDFLISRLIIKGIEVRPKHGVTPATVLKDCFGIVDE</sequence>
<reference evidence="2" key="1">
    <citation type="journal article" date="2023" name="Front. Plant Sci.">
        <title>Chromosomal-level genome assembly of Melastoma candidum provides insights into trichome evolution.</title>
        <authorList>
            <person name="Zhong Y."/>
            <person name="Wu W."/>
            <person name="Sun C."/>
            <person name="Zou P."/>
            <person name="Liu Y."/>
            <person name="Dai S."/>
            <person name="Zhou R."/>
        </authorList>
    </citation>
    <scope>NUCLEOTIDE SEQUENCE [LARGE SCALE GENOMIC DNA]</scope>
</reference>
<accession>A0ACB9M7W3</accession>
<protein>
    <submittedName>
        <fullName evidence="1">Uncharacterized protein</fullName>
    </submittedName>
</protein>
<evidence type="ECO:0000313" key="1">
    <source>
        <dbReference type="EMBL" id="KAI4319562.1"/>
    </source>
</evidence>
<evidence type="ECO:0000313" key="2">
    <source>
        <dbReference type="Proteomes" id="UP001057402"/>
    </source>
</evidence>
<proteinExistence type="predicted"/>
<dbReference type="Proteomes" id="UP001057402">
    <property type="component" value="Chromosome 10"/>
</dbReference>
<gene>
    <name evidence="1" type="ORF">MLD38_033147</name>
</gene>
<comment type="caution">
    <text evidence="1">The sequence shown here is derived from an EMBL/GenBank/DDBJ whole genome shotgun (WGS) entry which is preliminary data.</text>
</comment>
<keyword evidence="2" id="KW-1185">Reference proteome</keyword>